<evidence type="ECO:0000313" key="3">
    <source>
        <dbReference type="Proteomes" id="UP000321287"/>
    </source>
</evidence>
<organism evidence="2 3">
    <name type="scientific">Asaia bogorensis NBRC 16594</name>
    <dbReference type="NCBI Taxonomy" id="1231624"/>
    <lineage>
        <taxon>Bacteria</taxon>
        <taxon>Pseudomonadati</taxon>
        <taxon>Pseudomonadota</taxon>
        <taxon>Alphaproteobacteria</taxon>
        <taxon>Acetobacterales</taxon>
        <taxon>Acetobacteraceae</taxon>
        <taxon>Asaia</taxon>
    </lineage>
</organism>
<dbReference type="EMBL" id="BJVS01000004">
    <property type="protein sequence ID" value="GEL53709.1"/>
    <property type="molecule type" value="Genomic_DNA"/>
</dbReference>
<comment type="caution">
    <text evidence="2">The sequence shown here is derived from an EMBL/GenBank/DDBJ whole genome shotgun (WGS) entry which is preliminary data.</text>
</comment>
<dbReference type="PANTHER" id="PTHR43741:SF4">
    <property type="entry name" value="FMN-DEPENDENT NADH:QUINONE OXIDOREDUCTASE"/>
    <property type="match status" value="1"/>
</dbReference>
<dbReference type="PANTHER" id="PTHR43741">
    <property type="entry name" value="FMN-DEPENDENT NADH-AZOREDUCTASE 1"/>
    <property type="match status" value="1"/>
</dbReference>
<keyword evidence="3" id="KW-1185">Reference proteome</keyword>
<dbReference type="SUPFAM" id="SSF52218">
    <property type="entry name" value="Flavoproteins"/>
    <property type="match status" value="1"/>
</dbReference>
<proteinExistence type="predicted"/>
<dbReference type="InterPro" id="IPR050104">
    <property type="entry name" value="FMN-dep_NADH:Q_OxRdtase_AzoR1"/>
</dbReference>
<sequence length="193" mass="20233">MARLRALEPGAAIVWRDISALPMPDAPYAALLAHPDDVTPPAARGSITLSETLIREIEDADILVLGTPVHNFTVPAALKSWLDHVVRVNRTVTLSAQGKKGLLTDRPVLVGVAAGGVILGEDAQQPDFFTPYLKAVLGCIGLHNLHVVSVQGTAFCDASAKAAAMENALSTLSPVLSACTEAELSHDIPAPHV</sequence>
<evidence type="ECO:0000259" key="1">
    <source>
        <dbReference type="Pfam" id="PF02525"/>
    </source>
</evidence>
<feature type="domain" description="Flavodoxin-like fold" evidence="1">
    <location>
        <begin position="2"/>
        <end position="170"/>
    </location>
</feature>
<name>A0AAN4R2M1_9PROT</name>
<gene>
    <name evidence="2" type="primary">azoR</name>
    <name evidence="2" type="ORF">ABO01nite_17160</name>
</gene>
<dbReference type="Pfam" id="PF02525">
    <property type="entry name" value="Flavodoxin_2"/>
    <property type="match status" value="1"/>
</dbReference>
<accession>A0AAN4R2M1</accession>
<evidence type="ECO:0000313" key="2">
    <source>
        <dbReference type="EMBL" id="GEL53709.1"/>
    </source>
</evidence>
<dbReference type="Gene3D" id="3.40.50.360">
    <property type="match status" value="1"/>
</dbReference>
<reference evidence="2 3" key="1">
    <citation type="submission" date="2019-07" db="EMBL/GenBank/DDBJ databases">
        <title>Whole genome shotgun sequence of Asaia bogorensis NBRC 16594.</title>
        <authorList>
            <person name="Hosoyama A."/>
            <person name="Uohara A."/>
            <person name="Ohji S."/>
            <person name="Ichikawa N."/>
        </authorList>
    </citation>
    <scope>NUCLEOTIDE SEQUENCE [LARGE SCALE GENOMIC DNA]</scope>
    <source>
        <strain evidence="2 3">NBRC 16594</strain>
    </source>
</reference>
<dbReference type="InterPro" id="IPR003680">
    <property type="entry name" value="Flavodoxin_fold"/>
</dbReference>
<protein>
    <submittedName>
        <fullName evidence="2">FMN-dependent NADH-azoreductase</fullName>
    </submittedName>
</protein>
<dbReference type="AlphaFoldDB" id="A0AAN4R2M1"/>
<dbReference type="InterPro" id="IPR029039">
    <property type="entry name" value="Flavoprotein-like_sf"/>
</dbReference>
<dbReference type="Proteomes" id="UP000321287">
    <property type="component" value="Unassembled WGS sequence"/>
</dbReference>